<gene>
    <name evidence="2" type="ORF">BJP34_04230</name>
</gene>
<dbReference type="AlphaFoldDB" id="A0A1D8TMG6"/>
<sequence>MLSSHSNPKSDNNSFQLIHRLLSYTLSSKFFISYIVSMVLIIFFGYVIKNHQEIEKYKQITVWYEDLDLEVESTKTFADFVEKAQNNLQKIYKKDFKNYNLNVSPDLEEKIIIDNKRPKSSKDKNYVTWKIEKIEYDLKVFYGYSGVLDFQSEQNSNSRSEEKAQIRTDKIFQTFTQIMGEELDIAANNGDTPIQNFHEFSKKVIGYLTGDDDYWKKIPDLRINSVYILNTNKDFLIYYPFTSKRLKEKIDYETRPWYRATERNYNSSYEKTDDEGNKSGLTGIYIDLNDNNKPNAIRTLWYKFKVNDDNNDNNDKTYILCLDIFMDKSHQIVQEQNLLYLLEEPLNSVILVYLLPLSAFMALSLSLLYEFRLKPILFRLAKHNDVVPKIKLKRESKHYAGKDEGEIKLNIKGETKAINRSEQSREAGWNLNDIIPNLEFSAKSNESNAREQEASFSYEFTKVYDLSMLEDKPQYRCIETWRVLSEYQSGKTQTIGLFVAHWNTNNSADLEQGLDIKSIYWEQDYEYNLESLKKQLKDHLLISEKRELVPVLDPQYTRRQTIPPFFEKIDSLKTLINTSSYLQQGKIVFSEICTLAELYKEGTVKAICSLHFLTNLKKKQQLKDFLDVPVAERYLIEYEEDEFRDFYDSLDDETKSKLINQYSFKIMVYQDDIDNIISPQDDFCIISLKNGSKLVAYSFTDDQYSHTSWLGWISWREVDSQFYDELYKCQLNKTHLIKTIRAYIEGKS</sequence>
<accession>A0A1D8TMG6</accession>
<evidence type="ECO:0000313" key="3">
    <source>
        <dbReference type="Proteomes" id="UP000177870"/>
    </source>
</evidence>
<evidence type="ECO:0000313" key="2">
    <source>
        <dbReference type="EMBL" id="AOW98762.1"/>
    </source>
</evidence>
<organism evidence="2 3">
    <name type="scientific">Moorena producens PAL-8-15-08-1</name>
    <dbReference type="NCBI Taxonomy" id="1458985"/>
    <lineage>
        <taxon>Bacteria</taxon>
        <taxon>Bacillati</taxon>
        <taxon>Cyanobacteriota</taxon>
        <taxon>Cyanophyceae</taxon>
        <taxon>Coleofasciculales</taxon>
        <taxon>Coleofasciculaceae</taxon>
        <taxon>Moorena</taxon>
    </lineage>
</organism>
<reference evidence="3" key="1">
    <citation type="submission" date="2016-10" db="EMBL/GenBank/DDBJ databases">
        <title>Comparative genomics uncovers the prolific and rare metabolic potential of the cyanobacterial genus Moorea.</title>
        <authorList>
            <person name="Leao T."/>
            <person name="Castelao G."/>
            <person name="Korobeynikov A."/>
            <person name="Monroe E.A."/>
            <person name="Podell S."/>
            <person name="Glukhov E."/>
            <person name="Allen E."/>
            <person name="Gerwick W.H."/>
            <person name="Gerwick L."/>
        </authorList>
    </citation>
    <scope>NUCLEOTIDE SEQUENCE [LARGE SCALE GENOMIC DNA]</scope>
    <source>
        <strain evidence="3">PAL-8-15-08-1</strain>
    </source>
</reference>
<name>A0A1D8TMG6_9CYAN</name>
<dbReference type="EMBL" id="CP017599">
    <property type="protein sequence ID" value="AOW98762.1"/>
    <property type="molecule type" value="Genomic_DNA"/>
</dbReference>
<feature type="transmembrane region" description="Helical" evidence="1">
    <location>
        <begin position="30"/>
        <end position="48"/>
    </location>
</feature>
<evidence type="ECO:0000256" key="1">
    <source>
        <dbReference type="SAM" id="Phobius"/>
    </source>
</evidence>
<keyword evidence="1" id="KW-0472">Membrane</keyword>
<protein>
    <submittedName>
        <fullName evidence="2">Uncharacterized protein</fullName>
    </submittedName>
</protein>
<dbReference type="KEGG" id="mpro:BJP34_04230"/>
<keyword evidence="1" id="KW-1133">Transmembrane helix</keyword>
<keyword evidence="1" id="KW-0812">Transmembrane</keyword>
<proteinExistence type="predicted"/>
<feature type="transmembrane region" description="Helical" evidence="1">
    <location>
        <begin position="350"/>
        <end position="369"/>
    </location>
</feature>
<dbReference type="Proteomes" id="UP000177870">
    <property type="component" value="Chromosome"/>
</dbReference>